<evidence type="ECO:0000256" key="9">
    <source>
        <dbReference type="RuleBase" id="RU000363"/>
    </source>
</evidence>
<dbReference type="Gene3D" id="3.40.50.720">
    <property type="entry name" value="NAD(P)-binding Rossmann-like Domain"/>
    <property type="match status" value="1"/>
</dbReference>
<evidence type="ECO:0000256" key="1">
    <source>
        <dbReference type="ARBA" id="ARBA00004141"/>
    </source>
</evidence>
<evidence type="ECO:0000256" key="6">
    <source>
        <dbReference type="ARBA" id="ARBA00023002"/>
    </source>
</evidence>
<protein>
    <submittedName>
        <fullName evidence="11">SDR family oxidoreductase</fullName>
    </submittedName>
</protein>
<feature type="domain" description="Ketoreductase" evidence="10">
    <location>
        <begin position="8"/>
        <end position="183"/>
    </location>
</feature>
<evidence type="ECO:0000313" key="11">
    <source>
        <dbReference type="EMBL" id="QDP98870.1"/>
    </source>
</evidence>
<dbReference type="PRINTS" id="PR00081">
    <property type="entry name" value="GDHRDH"/>
</dbReference>
<dbReference type="InterPro" id="IPR002347">
    <property type="entry name" value="SDR_fam"/>
</dbReference>
<keyword evidence="3" id="KW-0812">Transmembrane</keyword>
<keyword evidence="8" id="KW-0472">Membrane</keyword>
<accession>A0A516Q5Z5</accession>
<keyword evidence="12" id="KW-1185">Reference proteome</keyword>
<keyword evidence="5" id="KW-1133">Transmembrane helix</keyword>
<evidence type="ECO:0000256" key="5">
    <source>
        <dbReference type="ARBA" id="ARBA00022989"/>
    </source>
</evidence>
<dbReference type="GO" id="GO:0042445">
    <property type="term" value="P:hormone metabolic process"/>
    <property type="evidence" value="ECO:0007669"/>
    <property type="project" value="UniProtKB-ARBA"/>
</dbReference>
<evidence type="ECO:0000256" key="3">
    <source>
        <dbReference type="ARBA" id="ARBA00022692"/>
    </source>
</evidence>
<dbReference type="Proteomes" id="UP000319263">
    <property type="component" value="Chromosome"/>
</dbReference>
<reference evidence="11 12" key="1">
    <citation type="submission" date="2019-07" db="EMBL/GenBank/DDBJ databases">
        <title>Microlunatus dokdonensis sp. nov. isolated from the rhizospheric soil of the wild plant Elymus tsukushiensis.</title>
        <authorList>
            <person name="Ghim S.-Y."/>
            <person name="Hwang Y.-J."/>
            <person name="Son J.-S."/>
            <person name="Shin J.-H."/>
        </authorList>
    </citation>
    <scope>NUCLEOTIDE SEQUENCE [LARGE SCALE GENOMIC DNA]</scope>
    <source>
        <strain evidence="11 12">KUDC0627</strain>
    </source>
</reference>
<evidence type="ECO:0000256" key="7">
    <source>
        <dbReference type="ARBA" id="ARBA00023098"/>
    </source>
</evidence>
<dbReference type="PRINTS" id="PR00080">
    <property type="entry name" value="SDRFAMILY"/>
</dbReference>
<evidence type="ECO:0000256" key="8">
    <source>
        <dbReference type="ARBA" id="ARBA00023136"/>
    </source>
</evidence>
<dbReference type="InterPro" id="IPR036291">
    <property type="entry name" value="NAD(P)-bd_dom_sf"/>
</dbReference>
<keyword evidence="7" id="KW-0443">Lipid metabolism</keyword>
<gene>
    <name evidence="11" type="ORF">FOE78_16755</name>
</gene>
<name>A0A516Q5Z5_9ACTN</name>
<comment type="subcellular location">
    <subcellularLocation>
        <location evidence="1">Membrane</location>
        <topology evidence="1">Multi-pass membrane protein</topology>
    </subcellularLocation>
</comment>
<dbReference type="EMBL" id="CP041692">
    <property type="protein sequence ID" value="QDP98870.1"/>
    <property type="molecule type" value="Genomic_DNA"/>
</dbReference>
<dbReference type="GO" id="GO:0016616">
    <property type="term" value="F:oxidoreductase activity, acting on the CH-OH group of donors, NAD or NADP as acceptor"/>
    <property type="evidence" value="ECO:0007669"/>
    <property type="project" value="UniProtKB-ARBA"/>
</dbReference>
<dbReference type="FunFam" id="3.40.50.720:FF:000131">
    <property type="entry name" value="Short-chain dehydrogenase/reductase 3"/>
    <property type="match status" value="1"/>
</dbReference>
<dbReference type="PANTHER" id="PTHR24322">
    <property type="entry name" value="PKSB"/>
    <property type="match status" value="1"/>
</dbReference>
<evidence type="ECO:0000313" key="12">
    <source>
        <dbReference type="Proteomes" id="UP000319263"/>
    </source>
</evidence>
<evidence type="ECO:0000259" key="10">
    <source>
        <dbReference type="SMART" id="SM00822"/>
    </source>
</evidence>
<dbReference type="KEGG" id="mik:FOE78_16755"/>
<dbReference type="OrthoDB" id="4690547at2"/>
<evidence type="ECO:0000256" key="4">
    <source>
        <dbReference type="ARBA" id="ARBA00022857"/>
    </source>
</evidence>
<dbReference type="Pfam" id="PF00106">
    <property type="entry name" value="adh_short"/>
    <property type="match status" value="1"/>
</dbReference>
<dbReference type="PANTHER" id="PTHR24322:SF736">
    <property type="entry name" value="RETINOL DEHYDROGENASE 10"/>
    <property type="match status" value="1"/>
</dbReference>
<dbReference type="GO" id="GO:0006066">
    <property type="term" value="P:alcohol metabolic process"/>
    <property type="evidence" value="ECO:0007669"/>
    <property type="project" value="UniProtKB-ARBA"/>
</dbReference>
<keyword evidence="4" id="KW-0521">NADP</keyword>
<organism evidence="11 12">
    <name type="scientific">Microlunatus elymi</name>
    <dbReference type="NCBI Taxonomy" id="2596828"/>
    <lineage>
        <taxon>Bacteria</taxon>
        <taxon>Bacillati</taxon>
        <taxon>Actinomycetota</taxon>
        <taxon>Actinomycetes</taxon>
        <taxon>Propionibacteriales</taxon>
        <taxon>Propionibacteriaceae</taxon>
        <taxon>Microlunatus</taxon>
    </lineage>
</organism>
<dbReference type="CDD" id="cd05339">
    <property type="entry name" value="17beta-HSDXI-like_SDR_c"/>
    <property type="match status" value="1"/>
</dbReference>
<dbReference type="SMART" id="SM00822">
    <property type="entry name" value="PKS_KR"/>
    <property type="match status" value="1"/>
</dbReference>
<evidence type="ECO:0000256" key="2">
    <source>
        <dbReference type="ARBA" id="ARBA00006484"/>
    </source>
</evidence>
<proteinExistence type="inferred from homology"/>
<sequence length="274" mass="29352">MRQQLRDRTVLITGGGSGIGRLMALGAAERGARIVIWDLSGEAATSVRDEIRAAGGQAVAQAVDVADRDAVRAAGAQTEPVDVLINNAGVVAGKQLLDATEEAIERTFRVNTLALFWVTRAFLPGMIARGDGTVVTVSSAAGMVGVARQTDYSASKFAAFGFAESLRGELRKHGTGVNSLVVCPYYIDTGMFSGVQTKVGSLLPILRPEYVSRKVLDAVESGTRQLVMPRFVRAVAPARVLPVAAFDWLMDRFGINDTMDHFRGRDEQQPNGRS</sequence>
<dbReference type="InterPro" id="IPR057326">
    <property type="entry name" value="KR_dom"/>
</dbReference>
<comment type="similarity">
    <text evidence="2 9">Belongs to the short-chain dehydrogenases/reductases (SDR) family.</text>
</comment>
<dbReference type="InterPro" id="IPR020904">
    <property type="entry name" value="Sc_DH/Rdtase_CS"/>
</dbReference>
<dbReference type="GO" id="GO:0016020">
    <property type="term" value="C:membrane"/>
    <property type="evidence" value="ECO:0007669"/>
    <property type="project" value="UniProtKB-SubCell"/>
</dbReference>
<dbReference type="GO" id="GO:0006720">
    <property type="term" value="P:isoprenoid metabolic process"/>
    <property type="evidence" value="ECO:0007669"/>
    <property type="project" value="UniProtKB-ARBA"/>
</dbReference>
<dbReference type="PROSITE" id="PS00061">
    <property type="entry name" value="ADH_SHORT"/>
    <property type="match status" value="1"/>
</dbReference>
<dbReference type="SUPFAM" id="SSF51735">
    <property type="entry name" value="NAD(P)-binding Rossmann-fold domains"/>
    <property type="match status" value="1"/>
</dbReference>
<keyword evidence="6" id="KW-0560">Oxidoreductase</keyword>
<dbReference type="AlphaFoldDB" id="A0A516Q5Z5"/>